<dbReference type="EMBL" id="VBAO01000157">
    <property type="protein sequence ID" value="TMI81766.1"/>
    <property type="molecule type" value="Genomic_DNA"/>
</dbReference>
<dbReference type="SUPFAM" id="SSF52833">
    <property type="entry name" value="Thioredoxin-like"/>
    <property type="match status" value="1"/>
</dbReference>
<feature type="region of interest" description="Disordered" evidence="6">
    <location>
        <begin position="1"/>
        <end position="50"/>
    </location>
</feature>
<dbReference type="InterPro" id="IPR036249">
    <property type="entry name" value="Thioredoxin-like_sf"/>
</dbReference>
<dbReference type="AlphaFoldDB" id="A0A537JF88"/>
<keyword evidence="2" id="KW-0049">Antioxidant</keyword>
<evidence type="ECO:0000256" key="2">
    <source>
        <dbReference type="ARBA" id="ARBA00022862"/>
    </source>
</evidence>
<organism evidence="8 9">
    <name type="scientific">Candidatus Segetimicrobium genomatis</name>
    <dbReference type="NCBI Taxonomy" id="2569760"/>
    <lineage>
        <taxon>Bacteria</taxon>
        <taxon>Bacillati</taxon>
        <taxon>Candidatus Sysuimicrobiota</taxon>
        <taxon>Candidatus Sysuimicrobiia</taxon>
        <taxon>Candidatus Sysuimicrobiales</taxon>
        <taxon>Candidatus Segetimicrobiaceae</taxon>
        <taxon>Candidatus Segetimicrobium</taxon>
    </lineage>
</organism>
<dbReference type="Gene3D" id="3.40.30.10">
    <property type="entry name" value="Glutaredoxin"/>
    <property type="match status" value="1"/>
</dbReference>
<evidence type="ECO:0000256" key="5">
    <source>
        <dbReference type="ARBA" id="ARBA00023284"/>
    </source>
</evidence>
<dbReference type="GO" id="GO:0034599">
    <property type="term" value="P:cellular response to oxidative stress"/>
    <property type="evidence" value="ECO:0007669"/>
    <property type="project" value="TreeGrafter"/>
</dbReference>
<dbReference type="Proteomes" id="UP000320048">
    <property type="component" value="Unassembled WGS sequence"/>
</dbReference>
<evidence type="ECO:0000313" key="9">
    <source>
        <dbReference type="Proteomes" id="UP000320048"/>
    </source>
</evidence>
<comment type="caution">
    <text evidence="8">The sequence shown here is derived from an EMBL/GenBank/DDBJ whole genome shotgun (WGS) entry which is preliminary data.</text>
</comment>
<reference evidence="8 9" key="1">
    <citation type="journal article" date="2019" name="Nat. Microbiol.">
        <title>Mediterranean grassland soil C-N compound turnover is dependent on rainfall and depth, and is mediated by genomically divergent microorganisms.</title>
        <authorList>
            <person name="Diamond S."/>
            <person name="Andeer P.F."/>
            <person name="Li Z."/>
            <person name="Crits-Christoph A."/>
            <person name="Burstein D."/>
            <person name="Anantharaman K."/>
            <person name="Lane K.R."/>
            <person name="Thomas B.C."/>
            <person name="Pan C."/>
            <person name="Northen T.R."/>
            <person name="Banfield J.F."/>
        </authorList>
    </citation>
    <scope>NUCLEOTIDE SEQUENCE [LARGE SCALE GENOMIC DNA]</scope>
    <source>
        <strain evidence="8">NP_7</strain>
    </source>
</reference>
<evidence type="ECO:0000259" key="7">
    <source>
        <dbReference type="PROSITE" id="PS51352"/>
    </source>
</evidence>
<dbReference type="PANTHER" id="PTHR42801:SF21">
    <property type="entry name" value="BCPB PROTEIN"/>
    <property type="match status" value="1"/>
</dbReference>
<dbReference type="InterPro" id="IPR013740">
    <property type="entry name" value="Redoxin"/>
</dbReference>
<proteinExistence type="predicted"/>
<dbReference type="Pfam" id="PF08534">
    <property type="entry name" value="Redoxin"/>
    <property type="match status" value="1"/>
</dbReference>
<dbReference type="PANTHER" id="PTHR42801">
    <property type="entry name" value="THIOREDOXIN-DEPENDENT PEROXIDE REDUCTASE"/>
    <property type="match status" value="1"/>
</dbReference>
<keyword evidence="1" id="KW-0575">Peroxidase</keyword>
<protein>
    <submittedName>
        <fullName evidence="8">Peroxiredoxin</fullName>
    </submittedName>
</protein>
<keyword evidence="3" id="KW-0560">Oxidoreductase</keyword>
<evidence type="ECO:0000256" key="1">
    <source>
        <dbReference type="ARBA" id="ARBA00022559"/>
    </source>
</evidence>
<accession>A0A537JF88</accession>
<dbReference type="CDD" id="cd03017">
    <property type="entry name" value="PRX_BCP"/>
    <property type="match status" value="1"/>
</dbReference>
<dbReference type="PROSITE" id="PS51352">
    <property type="entry name" value="THIOREDOXIN_2"/>
    <property type="match status" value="1"/>
</dbReference>
<dbReference type="GO" id="GO:0045454">
    <property type="term" value="P:cell redox homeostasis"/>
    <property type="evidence" value="ECO:0007669"/>
    <property type="project" value="TreeGrafter"/>
</dbReference>
<feature type="compositionally biased region" description="Polar residues" evidence="6">
    <location>
        <begin position="1"/>
        <end position="13"/>
    </location>
</feature>
<gene>
    <name evidence="8" type="ORF">E6H04_06015</name>
</gene>
<evidence type="ECO:0000313" key="8">
    <source>
        <dbReference type="EMBL" id="TMI81766.1"/>
    </source>
</evidence>
<dbReference type="GO" id="GO:0005737">
    <property type="term" value="C:cytoplasm"/>
    <property type="evidence" value="ECO:0007669"/>
    <property type="project" value="TreeGrafter"/>
</dbReference>
<sequence length="219" mass="23620">MGGTPITSTSCSLRSRPASRGSPVSSPNCDDVSNRHDLTRLPPDLPVPQDDGACDHLAGRRVPAIALPSTAGRPVDLSTLSGRTVVYCYPRTGRPDVPVPAGWDAIPGARGCTPQSCAFRDRHREFQALGVGVFGLSTQTTEDQREAAERLQLPMELLSDARLAFARALDLPTFEFEGMVLIKRLTLVALDGRITKVFYPVFPPDANAREVLAWLRGGA</sequence>
<dbReference type="InterPro" id="IPR050924">
    <property type="entry name" value="Peroxiredoxin_BCP/PrxQ"/>
</dbReference>
<name>A0A537JF88_9BACT</name>
<keyword evidence="4" id="KW-1015">Disulfide bond</keyword>
<dbReference type="InterPro" id="IPR013766">
    <property type="entry name" value="Thioredoxin_domain"/>
</dbReference>
<evidence type="ECO:0000256" key="4">
    <source>
        <dbReference type="ARBA" id="ARBA00023157"/>
    </source>
</evidence>
<keyword evidence="5" id="KW-0676">Redox-active center</keyword>
<evidence type="ECO:0000256" key="3">
    <source>
        <dbReference type="ARBA" id="ARBA00023002"/>
    </source>
</evidence>
<feature type="domain" description="Thioredoxin" evidence="7">
    <location>
        <begin position="56"/>
        <end position="219"/>
    </location>
</feature>
<dbReference type="GO" id="GO:0008379">
    <property type="term" value="F:thioredoxin peroxidase activity"/>
    <property type="evidence" value="ECO:0007669"/>
    <property type="project" value="TreeGrafter"/>
</dbReference>
<evidence type="ECO:0000256" key="6">
    <source>
        <dbReference type="SAM" id="MobiDB-lite"/>
    </source>
</evidence>